<dbReference type="EMBL" id="ABXB03000002">
    <property type="protein sequence ID" value="EFA23239.1"/>
    <property type="molecule type" value="Genomic_DNA"/>
</dbReference>
<protein>
    <submittedName>
        <fullName evidence="1">Uncharacterized protein</fullName>
    </submittedName>
</protein>
<accession>D1NU35</accession>
<dbReference type="AlphaFoldDB" id="D1NU35"/>
<name>D1NU35_9BIFI</name>
<evidence type="ECO:0000313" key="2">
    <source>
        <dbReference type="Proteomes" id="UP000003656"/>
    </source>
</evidence>
<organism evidence="1 2">
    <name type="scientific">Bifidobacterium gallicum DSM 20093 = LMG 11596</name>
    <dbReference type="NCBI Taxonomy" id="561180"/>
    <lineage>
        <taxon>Bacteria</taxon>
        <taxon>Bacillati</taxon>
        <taxon>Actinomycetota</taxon>
        <taxon>Actinomycetes</taxon>
        <taxon>Bifidobacteriales</taxon>
        <taxon>Bifidobacteriaceae</taxon>
        <taxon>Bifidobacterium</taxon>
    </lineage>
</organism>
<comment type="caution">
    <text evidence="1">The sequence shown here is derived from an EMBL/GenBank/DDBJ whole genome shotgun (WGS) entry which is preliminary data.</text>
</comment>
<reference evidence="1 2" key="1">
    <citation type="submission" date="2009-11" db="EMBL/GenBank/DDBJ databases">
        <authorList>
            <person name="Weinstock G."/>
            <person name="Sodergren E."/>
            <person name="Clifton S."/>
            <person name="Fulton L."/>
            <person name="Fulton B."/>
            <person name="Courtney L."/>
            <person name="Fronick C."/>
            <person name="Harrison M."/>
            <person name="Strong C."/>
            <person name="Farmer C."/>
            <person name="Delahaunty K."/>
            <person name="Markovic C."/>
            <person name="Hall O."/>
            <person name="Minx P."/>
            <person name="Tomlinson C."/>
            <person name="Mitreva M."/>
            <person name="Nelson J."/>
            <person name="Hou S."/>
            <person name="Wollam A."/>
            <person name="Pepin K.H."/>
            <person name="Johnson M."/>
            <person name="Bhonagiri V."/>
            <person name="Nash W.E."/>
            <person name="Warren W."/>
            <person name="Chinwalla A."/>
            <person name="Mardis E.R."/>
            <person name="Wilson R.K."/>
        </authorList>
    </citation>
    <scope>NUCLEOTIDE SEQUENCE [LARGE SCALE GENOMIC DNA]</scope>
    <source>
        <strain evidence="1 2">DSM 20093</strain>
    </source>
</reference>
<gene>
    <name evidence="1" type="ORF">BIFGAL_03356</name>
</gene>
<sequence>MPKPHSDAILGLLNMVKARWRSMRVNVSVLRSPRMHGNHGGPAKSAS</sequence>
<dbReference type="Proteomes" id="UP000003656">
    <property type="component" value="Unassembled WGS sequence"/>
</dbReference>
<evidence type="ECO:0000313" key="1">
    <source>
        <dbReference type="EMBL" id="EFA23239.1"/>
    </source>
</evidence>
<proteinExistence type="predicted"/>